<dbReference type="Gene3D" id="4.10.320.10">
    <property type="entry name" value="E3-binding domain"/>
    <property type="match status" value="1"/>
</dbReference>
<proteinExistence type="inferred from homology"/>
<gene>
    <name evidence="9" type="ORF">MU0053_001575</name>
</gene>
<dbReference type="PROSITE" id="PS00189">
    <property type="entry name" value="LIPOYL"/>
    <property type="match status" value="1"/>
</dbReference>
<dbReference type="InterPro" id="IPR001078">
    <property type="entry name" value="2-oxoacid_DH_actylTfrase"/>
</dbReference>
<protein>
    <recommendedName>
        <fullName evidence="6">Dihydrolipoamide acetyltransferase component of pyruvate dehydrogenase complex</fullName>
        <ecNumber evidence="6">2.3.1.-</ecNumber>
    </recommendedName>
</protein>
<evidence type="ECO:0000259" key="7">
    <source>
        <dbReference type="PROSITE" id="PS50968"/>
    </source>
</evidence>
<dbReference type="EMBL" id="OY726397">
    <property type="protein sequence ID" value="CAJ1500066.1"/>
    <property type="molecule type" value="Genomic_DNA"/>
</dbReference>
<dbReference type="Pfam" id="PF00364">
    <property type="entry name" value="Biotin_lipoyl"/>
    <property type="match status" value="1"/>
</dbReference>
<keyword evidence="4 6" id="KW-0450">Lipoyl</keyword>
<dbReference type="Pfam" id="PF02817">
    <property type="entry name" value="E3_binding"/>
    <property type="match status" value="1"/>
</dbReference>
<reference evidence="9 10" key="1">
    <citation type="submission" date="2023-08" db="EMBL/GenBank/DDBJ databases">
        <authorList>
            <person name="Folkvardsen B D."/>
            <person name="Norman A."/>
        </authorList>
    </citation>
    <scope>NUCLEOTIDE SEQUENCE [LARGE SCALE GENOMIC DNA]</scope>
    <source>
        <strain evidence="9 10">Mu0053</strain>
    </source>
</reference>
<evidence type="ECO:0000259" key="8">
    <source>
        <dbReference type="PROSITE" id="PS51826"/>
    </source>
</evidence>
<dbReference type="SUPFAM" id="SSF52777">
    <property type="entry name" value="CoA-dependent acyltransferases"/>
    <property type="match status" value="1"/>
</dbReference>
<keyword evidence="10" id="KW-1185">Reference proteome</keyword>
<feature type="domain" description="Peripheral subunit-binding (PSBD)" evidence="8">
    <location>
        <begin position="114"/>
        <end position="150"/>
    </location>
</feature>
<comment type="similarity">
    <text evidence="2 6">Belongs to the 2-oxoacid dehydrogenase family.</text>
</comment>
<dbReference type="InterPro" id="IPR050743">
    <property type="entry name" value="2-oxoacid_DH_E2_comp"/>
</dbReference>
<dbReference type="InterPro" id="IPR036625">
    <property type="entry name" value="E3-bd_dom_sf"/>
</dbReference>
<dbReference type="CDD" id="cd06849">
    <property type="entry name" value="lipoyl_domain"/>
    <property type="match status" value="1"/>
</dbReference>
<evidence type="ECO:0000256" key="5">
    <source>
        <dbReference type="ARBA" id="ARBA00023315"/>
    </source>
</evidence>
<dbReference type="InterPro" id="IPR003016">
    <property type="entry name" value="2-oxoA_DH_lipoyl-BS"/>
</dbReference>
<dbReference type="Gene3D" id="2.40.50.100">
    <property type="match status" value="1"/>
</dbReference>
<dbReference type="GO" id="GO:0016746">
    <property type="term" value="F:acyltransferase activity"/>
    <property type="evidence" value="ECO:0007669"/>
    <property type="project" value="UniProtKB-KW"/>
</dbReference>
<dbReference type="Proteomes" id="UP001190465">
    <property type="component" value="Chromosome"/>
</dbReference>
<evidence type="ECO:0000256" key="4">
    <source>
        <dbReference type="ARBA" id="ARBA00022823"/>
    </source>
</evidence>
<evidence type="ECO:0000256" key="2">
    <source>
        <dbReference type="ARBA" id="ARBA00007317"/>
    </source>
</evidence>
<keyword evidence="3 6" id="KW-0808">Transferase</keyword>
<dbReference type="PROSITE" id="PS50968">
    <property type="entry name" value="BIOTINYL_LIPOYL"/>
    <property type="match status" value="1"/>
</dbReference>
<dbReference type="RefSeq" id="WP_308481803.1">
    <property type="nucleotide sequence ID" value="NZ_OY726397.1"/>
</dbReference>
<dbReference type="SUPFAM" id="SSF51230">
    <property type="entry name" value="Single hybrid motif"/>
    <property type="match status" value="1"/>
</dbReference>
<evidence type="ECO:0000256" key="1">
    <source>
        <dbReference type="ARBA" id="ARBA00001938"/>
    </source>
</evidence>
<dbReference type="InterPro" id="IPR000089">
    <property type="entry name" value="Biotin_lipoyl"/>
</dbReference>
<comment type="cofactor">
    <cofactor evidence="1 6">
        <name>(R)-lipoate</name>
        <dbReference type="ChEBI" id="CHEBI:83088"/>
    </cofactor>
</comment>
<organism evidence="9 10">
    <name type="scientific">[Mycobacterium] burgundiense</name>
    <dbReference type="NCBI Taxonomy" id="3064286"/>
    <lineage>
        <taxon>Bacteria</taxon>
        <taxon>Bacillati</taxon>
        <taxon>Actinomycetota</taxon>
        <taxon>Actinomycetes</taxon>
        <taxon>Mycobacteriales</taxon>
        <taxon>Mycobacteriaceae</taxon>
        <taxon>Mycolicibacterium</taxon>
    </lineage>
</organism>
<evidence type="ECO:0000256" key="3">
    <source>
        <dbReference type="ARBA" id="ARBA00022679"/>
    </source>
</evidence>
<dbReference type="Pfam" id="PF00198">
    <property type="entry name" value="2-oxoacid_dh"/>
    <property type="match status" value="1"/>
</dbReference>
<keyword evidence="5 6" id="KW-0012">Acyltransferase</keyword>
<dbReference type="PROSITE" id="PS51826">
    <property type="entry name" value="PSBD"/>
    <property type="match status" value="1"/>
</dbReference>
<evidence type="ECO:0000256" key="6">
    <source>
        <dbReference type="RuleBase" id="RU003423"/>
    </source>
</evidence>
<dbReference type="InterPro" id="IPR023213">
    <property type="entry name" value="CAT-like_dom_sf"/>
</dbReference>
<name>A0ABM9LJD2_9MYCO</name>
<dbReference type="InterPro" id="IPR004167">
    <property type="entry name" value="PSBD"/>
</dbReference>
<dbReference type="EC" id="2.3.1.-" evidence="6"/>
<dbReference type="Gene3D" id="3.30.559.10">
    <property type="entry name" value="Chloramphenicol acetyltransferase-like domain"/>
    <property type="match status" value="1"/>
</dbReference>
<dbReference type="PANTHER" id="PTHR43178:SF5">
    <property type="entry name" value="LIPOAMIDE ACYLTRANSFERASE COMPONENT OF BRANCHED-CHAIN ALPHA-KETO ACID DEHYDROGENASE COMPLEX, MITOCHONDRIAL"/>
    <property type="match status" value="1"/>
</dbReference>
<dbReference type="PANTHER" id="PTHR43178">
    <property type="entry name" value="DIHYDROLIPOAMIDE ACETYLTRANSFERASE COMPONENT OF PYRUVATE DEHYDROGENASE COMPLEX"/>
    <property type="match status" value="1"/>
</dbReference>
<dbReference type="SUPFAM" id="SSF47005">
    <property type="entry name" value="Peripheral subunit-binding domain of 2-oxo acid dehydrogenase complex"/>
    <property type="match status" value="1"/>
</dbReference>
<accession>A0ABM9LJD2</accession>
<evidence type="ECO:0000313" key="9">
    <source>
        <dbReference type="EMBL" id="CAJ1500066.1"/>
    </source>
</evidence>
<evidence type="ECO:0000313" key="10">
    <source>
        <dbReference type="Proteomes" id="UP001190465"/>
    </source>
</evidence>
<feature type="domain" description="Lipoyl-binding" evidence="7">
    <location>
        <begin position="1"/>
        <end position="76"/>
    </location>
</feature>
<dbReference type="InterPro" id="IPR011053">
    <property type="entry name" value="Single_hybrid_motif"/>
</dbReference>
<sequence length="379" mass="39793">MSEFLVPDLGEGLEDATVIEWHVAVGDEVELNQTLCTLETAKAQVEIPSPYAGRVTELGGAQGDVLAVGALLVRIHTEAPAPGPAPEPTRNPVLVGYGADTGFDTSRRHDGRPRAKPAVRKLAAELGVDLSGLAPGDDGVISREAVLAAAGNAPEGEATQVRGVQAEMAKRMTLSRSQIPDAHGSVDVDCTRLLELSDRLALTPFVVTLRLLVLALTHHRVFNSTWVDGPDGPRLHTHGGVHLGIGVAAPRGLLVPVLRDAQRMTTRELAEAVRQRVESARAGTLKPGELQGSTFTVSNFGALGLDQAVPVINYPEAAILGIGSIKPRAVVVDGAVAARSTTTLTCAFDHRIADGAQLGAFLGELRELLEAPETALLDL</sequence>